<dbReference type="EMBL" id="LXQA011266054">
    <property type="protein sequence ID" value="MCI91219.1"/>
    <property type="molecule type" value="Genomic_DNA"/>
</dbReference>
<dbReference type="AlphaFoldDB" id="A0A392VUU2"/>
<organism evidence="1 2">
    <name type="scientific">Trifolium medium</name>
    <dbReference type="NCBI Taxonomy" id="97028"/>
    <lineage>
        <taxon>Eukaryota</taxon>
        <taxon>Viridiplantae</taxon>
        <taxon>Streptophyta</taxon>
        <taxon>Embryophyta</taxon>
        <taxon>Tracheophyta</taxon>
        <taxon>Spermatophyta</taxon>
        <taxon>Magnoliopsida</taxon>
        <taxon>eudicotyledons</taxon>
        <taxon>Gunneridae</taxon>
        <taxon>Pentapetalae</taxon>
        <taxon>rosids</taxon>
        <taxon>fabids</taxon>
        <taxon>Fabales</taxon>
        <taxon>Fabaceae</taxon>
        <taxon>Papilionoideae</taxon>
        <taxon>50 kb inversion clade</taxon>
        <taxon>NPAAA clade</taxon>
        <taxon>Hologalegina</taxon>
        <taxon>IRL clade</taxon>
        <taxon>Trifolieae</taxon>
        <taxon>Trifolium</taxon>
    </lineage>
</organism>
<feature type="non-terminal residue" evidence="1">
    <location>
        <position position="38"/>
    </location>
</feature>
<sequence>MDKSQQKSSCEQCAQEAKATCPGQGKLGRGARLPWAQG</sequence>
<accession>A0A392VUU2</accession>
<protein>
    <submittedName>
        <fullName evidence="1">Uncharacterized protein</fullName>
    </submittedName>
</protein>
<proteinExistence type="predicted"/>
<evidence type="ECO:0000313" key="1">
    <source>
        <dbReference type="EMBL" id="MCI91219.1"/>
    </source>
</evidence>
<evidence type="ECO:0000313" key="2">
    <source>
        <dbReference type="Proteomes" id="UP000265520"/>
    </source>
</evidence>
<dbReference type="Proteomes" id="UP000265520">
    <property type="component" value="Unassembled WGS sequence"/>
</dbReference>
<reference evidence="1 2" key="1">
    <citation type="journal article" date="2018" name="Front. Plant Sci.">
        <title>Red Clover (Trifolium pratense) and Zigzag Clover (T. medium) - A Picture of Genomic Similarities and Differences.</title>
        <authorList>
            <person name="Dluhosova J."/>
            <person name="Istvanek J."/>
            <person name="Nedelnik J."/>
            <person name="Repkova J."/>
        </authorList>
    </citation>
    <scope>NUCLEOTIDE SEQUENCE [LARGE SCALE GENOMIC DNA]</scope>
    <source>
        <strain evidence="2">cv. 10/8</strain>
        <tissue evidence="1">Leaf</tissue>
    </source>
</reference>
<name>A0A392VUU2_9FABA</name>
<comment type="caution">
    <text evidence="1">The sequence shown here is derived from an EMBL/GenBank/DDBJ whole genome shotgun (WGS) entry which is preliminary data.</text>
</comment>
<keyword evidence="2" id="KW-1185">Reference proteome</keyword>